<dbReference type="STRING" id="1618671.UY67_C0006G0025"/>
<evidence type="ECO:0000313" key="2">
    <source>
        <dbReference type="Proteomes" id="UP000034273"/>
    </source>
</evidence>
<sequence length="179" mass="20452">MYTDPIYREEGHFETGPNLPLEQYRAALRRMVKYCHDVIFIDPADHFLLAQRAPGRTAAGTWYIGGQVSAFTAYNTSLTQMILRETGLTIDEGRFRYLAQNRYWFNDAQGHVAQDSLCDVFTIKLTEQEIAHIALDPEEYVPGSLRSYGTGEVAAIPEPLPRQVFMGLWDRYTALKKAR</sequence>
<dbReference type="EMBL" id="LCQW01000006">
    <property type="protein sequence ID" value="KKW24570.1"/>
    <property type="molecule type" value="Genomic_DNA"/>
</dbReference>
<dbReference type="AlphaFoldDB" id="A0A0G1X101"/>
<dbReference type="SUPFAM" id="SSF55811">
    <property type="entry name" value="Nudix"/>
    <property type="match status" value="1"/>
</dbReference>
<protein>
    <recommendedName>
        <fullName evidence="3">Nudix hydrolase domain-containing protein</fullName>
    </recommendedName>
</protein>
<comment type="caution">
    <text evidence="1">The sequence shown here is derived from an EMBL/GenBank/DDBJ whole genome shotgun (WGS) entry which is preliminary data.</text>
</comment>
<reference evidence="1 2" key="1">
    <citation type="journal article" date="2015" name="Nature">
        <title>rRNA introns, odd ribosomes, and small enigmatic genomes across a large radiation of phyla.</title>
        <authorList>
            <person name="Brown C.T."/>
            <person name="Hug L.A."/>
            <person name="Thomas B.C."/>
            <person name="Sharon I."/>
            <person name="Castelle C.J."/>
            <person name="Singh A."/>
            <person name="Wilkins M.J."/>
            <person name="Williams K.H."/>
            <person name="Banfield J.F."/>
        </authorList>
    </citation>
    <scope>NUCLEOTIDE SEQUENCE [LARGE SCALE GENOMIC DNA]</scope>
</reference>
<proteinExistence type="predicted"/>
<dbReference type="Gene3D" id="3.90.79.10">
    <property type="entry name" value="Nucleoside Triphosphate Pyrophosphohydrolase"/>
    <property type="match status" value="1"/>
</dbReference>
<name>A0A0G1X101_9BACT</name>
<organism evidence="1 2">
    <name type="scientific">Candidatus Kaiserbacteria bacterium GW2011_GWA2_52_12</name>
    <dbReference type="NCBI Taxonomy" id="1618671"/>
    <lineage>
        <taxon>Bacteria</taxon>
        <taxon>Candidatus Kaiseribacteriota</taxon>
    </lineage>
</organism>
<evidence type="ECO:0000313" key="1">
    <source>
        <dbReference type="EMBL" id="KKW24570.1"/>
    </source>
</evidence>
<accession>A0A0G1X101</accession>
<dbReference type="Proteomes" id="UP000034273">
    <property type="component" value="Unassembled WGS sequence"/>
</dbReference>
<dbReference type="InterPro" id="IPR015797">
    <property type="entry name" value="NUDIX_hydrolase-like_dom_sf"/>
</dbReference>
<gene>
    <name evidence="1" type="ORF">UY67_C0006G0025</name>
</gene>
<evidence type="ECO:0008006" key="3">
    <source>
        <dbReference type="Google" id="ProtNLM"/>
    </source>
</evidence>